<keyword evidence="1" id="KW-0812">Transmembrane</keyword>
<dbReference type="AlphaFoldDB" id="A0A6A1QA29"/>
<evidence type="ECO:0000313" key="3">
    <source>
        <dbReference type="Proteomes" id="UP000437017"/>
    </source>
</evidence>
<gene>
    <name evidence="2" type="ORF">E2I00_007827</name>
</gene>
<organism evidence="2 3">
    <name type="scientific">Balaenoptera physalus</name>
    <name type="common">Fin whale</name>
    <name type="synonym">Balaena physalus</name>
    <dbReference type="NCBI Taxonomy" id="9770"/>
    <lineage>
        <taxon>Eukaryota</taxon>
        <taxon>Metazoa</taxon>
        <taxon>Chordata</taxon>
        <taxon>Craniata</taxon>
        <taxon>Vertebrata</taxon>
        <taxon>Euteleostomi</taxon>
        <taxon>Mammalia</taxon>
        <taxon>Eutheria</taxon>
        <taxon>Laurasiatheria</taxon>
        <taxon>Artiodactyla</taxon>
        <taxon>Whippomorpha</taxon>
        <taxon>Cetacea</taxon>
        <taxon>Mysticeti</taxon>
        <taxon>Balaenopteridae</taxon>
        <taxon>Balaenoptera</taxon>
    </lineage>
</organism>
<comment type="caution">
    <text evidence="2">The sequence shown here is derived from an EMBL/GenBank/DDBJ whole genome shotgun (WGS) entry which is preliminary data.</text>
</comment>
<dbReference type="OrthoDB" id="9838482at2759"/>
<feature type="non-terminal residue" evidence="2">
    <location>
        <position position="1"/>
    </location>
</feature>
<dbReference type="Proteomes" id="UP000437017">
    <property type="component" value="Unassembled WGS sequence"/>
</dbReference>
<keyword evidence="1" id="KW-0472">Membrane</keyword>
<keyword evidence="3" id="KW-1185">Reference proteome</keyword>
<dbReference type="EMBL" id="SGJD01000677">
    <property type="protein sequence ID" value="KAB0403993.1"/>
    <property type="molecule type" value="Genomic_DNA"/>
</dbReference>
<keyword evidence="1" id="KW-1133">Transmembrane helix</keyword>
<evidence type="ECO:0000313" key="2">
    <source>
        <dbReference type="EMBL" id="KAB0403993.1"/>
    </source>
</evidence>
<evidence type="ECO:0000256" key="1">
    <source>
        <dbReference type="SAM" id="Phobius"/>
    </source>
</evidence>
<feature type="non-terminal residue" evidence="2">
    <location>
        <position position="232"/>
    </location>
</feature>
<reference evidence="2 3" key="1">
    <citation type="journal article" date="2019" name="PLoS ONE">
        <title>Genomic analyses reveal an absence of contemporary introgressive admixture between fin whales and blue whales, despite known hybrids.</title>
        <authorList>
            <person name="Westbury M.V."/>
            <person name="Petersen B."/>
            <person name="Lorenzen E.D."/>
        </authorList>
    </citation>
    <scope>NUCLEOTIDE SEQUENCE [LARGE SCALE GENOMIC DNA]</scope>
    <source>
        <strain evidence="2">FinWhale-01</strain>
    </source>
</reference>
<accession>A0A6A1QA29</accession>
<name>A0A6A1QA29_BALPH</name>
<sequence length="232" mass="26493">PVDKIDPSAGFVTTTLKVTPIDSRYYILPPKMTTSLSPWLTRSTKPISLEVHIPSLTQLPCLDLTPHINISNEYKTLTLKCHHSNRRPPEEVSHTMKLLYKISHESLRNYPKLQGMPYKDLQELCTSIDSLANVVLNNSLAIEYLLAEYNTQGPDPSYMWNMIKQSFPSLTWFLPFLGPPTAITLLLIFGPCLLNCLVNFVSKWLEATKLQMILIQKNKQLRLWSGGNQTYF</sequence>
<feature type="transmembrane region" description="Helical" evidence="1">
    <location>
        <begin position="172"/>
        <end position="201"/>
    </location>
</feature>
<protein>
    <submittedName>
        <fullName evidence="2">Uncharacterized protein</fullName>
    </submittedName>
</protein>
<proteinExistence type="predicted"/>